<evidence type="ECO:0000313" key="2">
    <source>
        <dbReference type="Proteomes" id="UP000294567"/>
    </source>
</evidence>
<accession>A0A4R3KQD7</accession>
<dbReference type="Proteomes" id="UP000294567">
    <property type="component" value="Unassembled WGS sequence"/>
</dbReference>
<proteinExistence type="predicted"/>
<evidence type="ECO:0000313" key="1">
    <source>
        <dbReference type="EMBL" id="TCS86966.1"/>
    </source>
</evidence>
<organism evidence="1 2">
    <name type="scientific">Keratinibaculum paraultunense</name>
    <dbReference type="NCBI Taxonomy" id="1278232"/>
    <lineage>
        <taxon>Bacteria</taxon>
        <taxon>Bacillati</taxon>
        <taxon>Bacillota</taxon>
        <taxon>Tissierellia</taxon>
        <taxon>Tissierellales</taxon>
        <taxon>Tepidimicrobiaceae</taxon>
        <taxon>Keratinibaculum</taxon>
    </lineage>
</organism>
<comment type="caution">
    <text evidence="1">The sequence shown here is derived from an EMBL/GenBank/DDBJ whole genome shotgun (WGS) entry which is preliminary data.</text>
</comment>
<protein>
    <submittedName>
        <fullName evidence="1">Uncharacterized protein</fullName>
    </submittedName>
</protein>
<gene>
    <name evidence="1" type="ORF">EDD65_11349</name>
</gene>
<dbReference type="AlphaFoldDB" id="A0A4R3KQD7"/>
<sequence>MDIEKQTKVLELIQVLIEIIQQEANKTNAKTKNKIA</sequence>
<keyword evidence="2" id="KW-1185">Reference proteome</keyword>
<dbReference type="EMBL" id="SMAE01000013">
    <property type="protein sequence ID" value="TCS86966.1"/>
    <property type="molecule type" value="Genomic_DNA"/>
</dbReference>
<reference evidence="1 2" key="1">
    <citation type="submission" date="2019-03" db="EMBL/GenBank/DDBJ databases">
        <title>Genomic Encyclopedia of Type Strains, Phase IV (KMG-IV): sequencing the most valuable type-strain genomes for metagenomic binning, comparative biology and taxonomic classification.</title>
        <authorList>
            <person name="Goeker M."/>
        </authorList>
    </citation>
    <scope>NUCLEOTIDE SEQUENCE [LARGE SCALE GENOMIC DNA]</scope>
    <source>
        <strain evidence="1 2">DSM 26752</strain>
    </source>
</reference>
<name>A0A4R3KQD7_9FIRM</name>